<dbReference type="Gene3D" id="3.40.50.2020">
    <property type="match status" value="1"/>
</dbReference>
<dbReference type="NCBIfam" id="TIGR01090">
    <property type="entry name" value="apt"/>
    <property type="match status" value="1"/>
</dbReference>
<dbReference type="InterPro" id="IPR005764">
    <property type="entry name" value="Ade_phspho_trans"/>
</dbReference>
<reference evidence="14 15" key="1">
    <citation type="submission" date="2020-02" db="EMBL/GenBank/DDBJ databases">
        <title>Complete genome sequences of six Lactobacillus iners strains isolated from the human vagina.</title>
        <authorList>
            <person name="France M.T."/>
            <person name="Rutt L."/>
            <person name="Narina S."/>
            <person name="Arbaugh S."/>
            <person name="Humphrys M.S."/>
            <person name="Ma B."/>
            <person name="Hayward M.R."/>
            <person name="Relman D."/>
            <person name="Kwon D.S."/>
            <person name="Ravel J."/>
        </authorList>
    </citation>
    <scope>NUCLEOTIDE SEQUENCE [LARGE SCALE GENOMIC DNA]</scope>
    <source>
        <strain evidence="14 15">C0210C1</strain>
    </source>
</reference>
<dbReference type="GO" id="GO:0044209">
    <property type="term" value="P:AMP salvage"/>
    <property type="evidence" value="ECO:0007669"/>
    <property type="project" value="UniProtKB-UniRule"/>
</dbReference>
<dbReference type="NCBIfam" id="NF002633">
    <property type="entry name" value="PRK02304.1-2"/>
    <property type="match status" value="1"/>
</dbReference>
<dbReference type="EMBL" id="CP049228">
    <property type="protein sequence ID" value="QIH23716.1"/>
    <property type="molecule type" value="Genomic_DNA"/>
</dbReference>
<keyword evidence="11 12" id="KW-0660">Purine salvage</keyword>
<evidence type="ECO:0000256" key="11">
    <source>
        <dbReference type="ARBA" id="ARBA00022726"/>
    </source>
</evidence>
<comment type="catalytic activity">
    <reaction evidence="1 12">
        <text>AMP + diphosphate = 5-phospho-alpha-D-ribose 1-diphosphate + adenine</text>
        <dbReference type="Rhea" id="RHEA:16609"/>
        <dbReference type="ChEBI" id="CHEBI:16708"/>
        <dbReference type="ChEBI" id="CHEBI:33019"/>
        <dbReference type="ChEBI" id="CHEBI:58017"/>
        <dbReference type="ChEBI" id="CHEBI:456215"/>
        <dbReference type="EC" id="2.4.2.7"/>
    </reaction>
</comment>
<protein>
    <recommendedName>
        <fullName evidence="7 12">Adenine phosphoribosyltransferase</fullName>
        <shortName evidence="12">APRT</shortName>
        <ecNumber evidence="7 12">2.4.2.7</ecNumber>
    </recommendedName>
</protein>
<dbReference type="GO" id="GO:0005737">
    <property type="term" value="C:cytoplasm"/>
    <property type="evidence" value="ECO:0007669"/>
    <property type="project" value="UniProtKB-SubCell"/>
</dbReference>
<proteinExistence type="inferred from homology"/>
<evidence type="ECO:0000313" key="15">
    <source>
        <dbReference type="Proteomes" id="UP000501676"/>
    </source>
</evidence>
<evidence type="ECO:0000256" key="6">
    <source>
        <dbReference type="ARBA" id="ARBA00011738"/>
    </source>
</evidence>
<evidence type="ECO:0000313" key="14">
    <source>
        <dbReference type="EMBL" id="QIH23716.1"/>
    </source>
</evidence>
<dbReference type="GeneID" id="93221372"/>
<dbReference type="GO" id="GO:0006166">
    <property type="term" value="P:purine ribonucleoside salvage"/>
    <property type="evidence" value="ECO:0007669"/>
    <property type="project" value="UniProtKB-UniRule"/>
</dbReference>
<dbReference type="HAMAP" id="MF_00004">
    <property type="entry name" value="Aden_phosphoribosyltr"/>
    <property type="match status" value="1"/>
</dbReference>
<comment type="subunit">
    <text evidence="6 12">Homodimer.</text>
</comment>
<name>A0A6G7B8V2_9LACO</name>
<evidence type="ECO:0000256" key="3">
    <source>
        <dbReference type="ARBA" id="ARBA00004496"/>
    </source>
</evidence>
<organism evidence="14 15">
    <name type="scientific">Lactobacillus iners</name>
    <dbReference type="NCBI Taxonomy" id="147802"/>
    <lineage>
        <taxon>Bacteria</taxon>
        <taxon>Bacillati</taxon>
        <taxon>Bacillota</taxon>
        <taxon>Bacilli</taxon>
        <taxon>Lactobacillales</taxon>
        <taxon>Lactobacillaceae</taxon>
        <taxon>Lactobacillus</taxon>
    </lineage>
</organism>
<feature type="domain" description="Phosphoribosyltransferase" evidence="13">
    <location>
        <begin position="38"/>
        <end position="150"/>
    </location>
</feature>
<dbReference type="FunFam" id="3.40.50.2020:FF:000004">
    <property type="entry name" value="Adenine phosphoribosyltransferase"/>
    <property type="match status" value="1"/>
</dbReference>
<dbReference type="InterPro" id="IPR000836">
    <property type="entry name" value="PRTase_dom"/>
</dbReference>
<dbReference type="GO" id="GO:0016208">
    <property type="term" value="F:AMP binding"/>
    <property type="evidence" value="ECO:0007669"/>
    <property type="project" value="TreeGrafter"/>
</dbReference>
<dbReference type="Pfam" id="PF00156">
    <property type="entry name" value="Pribosyltran"/>
    <property type="match status" value="1"/>
</dbReference>
<evidence type="ECO:0000256" key="5">
    <source>
        <dbReference type="ARBA" id="ARBA00008391"/>
    </source>
</evidence>
<dbReference type="Proteomes" id="UP000501676">
    <property type="component" value="Chromosome"/>
</dbReference>
<dbReference type="GO" id="GO:0006168">
    <property type="term" value="P:adenine salvage"/>
    <property type="evidence" value="ECO:0007669"/>
    <property type="project" value="InterPro"/>
</dbReference>
<sequence length="175" mass="19008">MAIDFKKYIASIKDFPNEGIIFRDITPILQNGTAYRAATHELAEFAKSKGAEVIVGPEARGFIVGCPVANELGIGFVPARKPHKLPRAVKKASYDLEYGSNSLEMHIDAIKPGQKVVICDDLMATAGTLHATVKLVKELGGEVVGAAFYVELVDLKGVEKFSDIDIYSLVKYHGE</sequence>
<dbReference type="CDD" id="cd06223">
    <property type="entry name" value="PRTases_typeI"/>
    <property type="match status" value="1"/>
</dbReference>
<evidence type="ECO:0000256" key="7">
    <source>
        <dbReference type="ARBA" id="ARBA00011893"/>
    </source>
</evidence>
<evidence type="ECO:0000259" key="13">
    <source>
        <dbReference type="Pfam" id="PF00156"/>
    </source>
</evidence>
<dbReference type="NCBIfam" id="NF002636">
    <property type="entry name" value="PRK02304.1-5"/>
    <property type="match status" value="1"/>
</dbReference>
<evidence type="ECO:0000256" key="8">
    <source>
        <dbReference type="ARBA" id="ARBA00022490"/>
    </source>
</evidence>
<dbReference type="GO" id="GO:0003999">
    <property type="term" value="F:adenine phosphoribosyltransferase activity"/>
    <property type="evidence" value="ECO:0007669"/>
    <property type="project" value="UniProtKB-UniRule"/>
</dbReference>
<dbReference type="GO" id="GO:0002055">
    <property type="term" value="F:adenine binding"/>
    <property type="evidence" value="ECO:0007669"/>
    <property type="project" value="TreeGrafter"/>
</dbReference>
<dbReference type="PANTHER" id="PTHR32315:SF3">
    <property type="entry name" value="ADENINE PHOSPHORIBOSYLTRANSFERASE"/>
    <property type="match status" value="1"/>
</dbReference>
<accession>A0A6G7B8V2</accession>
<keyword evidence="8 12" id="KW-0963">Cytoplasm</keyword>
<dbReference type="UniPathway" id="UPA00588">
    <property type="reaction ID" value="UER00646"/>
</dbReference>
<keyword evidence="9 12" id="KW-0328">Glycosyltransferase</keyword>
<evidence type="ECO:0000256" key="10">
    <source>
        <dbReference type="ARBA" id="ARBA00022679"/>
    </source>
</evidence>
<evidence type="ECO:0000256" key="9">
    <source>
        <dbReference type="ARBA" id="ARBA00022676"/>
    </source>
</evidence>
<keyword evidence="10 12" id="KW-0808">Transferase</keyword>
<gene>
    <name evidence="12" type="primary">apt</name>
    <name evidence="14" type="ORF">G6Z83_03185</name>
</gene>
<evidence type="ECO:0000256" key="1">
    <source>
        <dbReference type="ARBA" id="ARBA00000868"/>
    </source>
</evidence>
<dbReference type="InterPro" id="IPR029057">
    <property type="entry name" value="PRTase-like"/>
</dbReference>
<evidence type="ECO:0000256" key="4">
    <source>
        <dbReference type="ARBA" id="ARBA00004659"/>
    </source>
</evidence>
<dbReference type="PANTHER" id="PTHR32315">
    <property type="entry name" value="ADENINE PHOSPHORIBOSYLTRANSFERASE"/>
    <property type="match status" value="1"/>
</dbReference>
<evidence type="ECO:0000256" key="12">
    <source>
        <dbReference type="HAMAP-Rule" id="MF_00004"/>
    </source>
</evidence>
<comment type="function">
    <text evidence="2 12">Catalyzes a salvage reaction resulting in the formation of AMP, that is energically less costly than de novo synthesis.</text>
</comment>
<dbReference type="EC" id="2.4.2.7" evidence="7 12"/>
<comment type="subcellular location">
    <subcellularLocation>
        <location evidence="3 12">Cytoplasm</location>
    </subcellularLocation>
</comment>
<dbReference type="NCBIfam" id="NF002634">
    <property type="entry name" value="PRK02304.1-3"/>
    <property type="match status" value="1"/>
</dbReference>
<dbReference type="AlphaFoldDB" id="A0A6G7B8V2"/>
<evidence type="ECO:0000256" key="2">
    <source>
        <dbReference type="ARBA" id="ARBA00003968"/>
    </source>
</evidence>
<comment type="similarity">
    <text evidence="5 12">Belongs to the purine/pyrimidine phosphoribosyltransferase family.</text>
</comment>
<dbReference type="SUPFAM" id="SSF53271">
    <property type="entry name" value="PRTase-like"/>
    <property type="match status" value="1"/>
</dbReference>
<dbReference type="RefSeq" id="WP_006730035.1">
    <property type="nucleotide sequence ID" value="NZ_CP045664.1"/>
</dbReference>
<dbReference type="InterPro" id="IPR050054">
    <property type="entry name" value="UPRTase/APRTase"/>
</dbReference>
<comment type="pathway">
    <text evidence="4 12">Purine metabolism; AMP biosynthesis via salvage pathway; AMP from adenine: step 1/1.</text>
</comment>